<dbReference type="Proteomes" id="UP000198619">
    <property type="component" value="Unassembled WGS sequence"/>
</dbReference>
<dbReference type="EMBL" id="FOKI01000026">
    <property type="protein sequence ID" value="SFB29848.1"/>
    <property type="molecule type" value="Genomic_DNA"/>
</dbReference>
<keyword evidence="1" id="KW-1133">Transmembrane helix</keyword>
<dbReference type="STRING" id="84698.SAMN04488528_102632"/>
<evidence type="ECO:0000313" key="3">
    <source>
        <dbReference type="Proteomes" id="UP000198619"/>
    </source>
</evidence>
<sequence>MNKKIILAISFITILLLVPIFSIEGMIPWIIFLIFSRRIIKVIKSEELMKDILPKCIGYTVICICLGLGFNLLIQEGTQLIISKLL</sequence>
<name>A0A1I0ZZW5_9CLOT</name>
<feature type="transmembrane region" description="Helical" evidence="1">
    <location>
        <begin position="6"/>
        <end position="35"/>
    </location>
</feature>
<dbReference type="AlphaFoldDB" id="A0A1I0ZZW5"/>
<protein>
    <submittedName>
        <fullName evidence="2">Uncharacterized protein</fullName>
    </submittedName>
</protein>
<reference evidence="2 3" key="1">
    <citation type="submission" date="2016-10" db="EMBL/GenBank/DDBJ databases">
        <authorList>
            <person name="de Groot N.N."/>
        </authorList>
    </citation>
    <scope>NUCLEOTIDE SEQUENCE [LARGE SCALE GENOMIC DNA]</scope>
    <source>
        <strain evidence="2 3">DSM 12271</strain>
    </source>
</reference>
<gene>
    <name evidence="2" type="ORF">SAMN04488528_102632</name>
</gene>
<evidence type="ECO:0000313" key="2">
    <source>
        <dbReference type="EMBL" id="SFB29848.1"/>
    </source>
</evidence>
<evidence type="ECO:0000256" key="1">
    <source>
        <dbReference type="SAM" id="Phobius"/>
    </source>
</evidence>
<dbReference type="OrthoDB" id="1930435at2"/>
<keyword evidence="3" id="KW-1185">Reference proteome</keyword>
<keyword evidence="1" id="KW-0472">Membrane</keyword>
<feature type="transmembrane region" description="Helical" evidence="1">
    <location>
        <begin position="56"/>
        <end position="74"/>
    </location>
</feature>
<proteinExistence type="predicted"/>
<dbReference type="RefSeq" id="WP_090042340.1">
    <property type="nucleotide sequence ID" value="NZ_FOKI01000026.1"/>
</dbReference>
<keyword evidence="1" id="KW-0812">Transmembrane</keyword>
<organism evidence="2 3">
    <name type="scientific">Clostridium frigidicarnis</name>
    <dbReference type="NCBI Taxonomy" id="84698"/>
    <lineage>
        <taxon>Bacteria</taxon>
        <taxon>Bacillati</taxon>
        <taxon>Bacillota</taxon>
        <taxon>Clostridia</taxon>
        <taxon>Eubacteriales</taxon>
        <taxon>Clostridiaceae</taxon>
        <taxon>Clostridium</taxon>
    </lineage>
</organism>
<accession>A0A1I0ZZW5</accession>